<proteinExistence type="inferred from homology"/>
<evidence type="ECO:0000256" key="1">
    <source>
        <dbReference type="ARBA" id="ARBA00004123"/>
    </source>
</evidence>
<feature type="compositionally biased region" description="Basic and acidic residues" evidence="6">
    <location>
        <begin position="69"/>
        <end position="82"/>
    </location>
</feature>
<evidence type="ECO:0000313" key="7">
    <source>
        <dbReference type="Proteomes" id="UP000887564"/>
    </source>
</evidence>
<reference evidence="8" key="1">
    <citation type="submission" date="2022-11" db="UniProtKB">
        <authorList>
            <consortium name="WormBaseParasite"/>
        </authorList>
    </citation>
    <scope>IDENTIFICATION</scope>
</reference>
<accession>A0A914S233</accession>
<dbReference type="GO" id="GO:0016592">
    <property type="term" value="C:mediator complex"/>
    <property type="evidence" value="ECO:0007669"/>
    <property type="project" value="InterPro"/>
</dbReference>
<dbReference type="GO" id="GO:0006357">
    <property type="term" value="P:regulation of transcription by RNA polymerase II"/>
    <property type="evidence" value="ECO:0007669"/>
    <property type="project" value="InterPro"/>
</dbReference>
<comment type="similarity">
    <text evidence="2">Belongs to the Mediator complex subunit 17 family.</text>
</comment>
<evidence type="ECO:0000256" key="6">
    <source>
        <dbReference type="SAM" id="MobiDB-lite"/>
    </source>
</evidence>
<evidence type="ECO:0000313" key="8">
    <source>
        <dbReference type="WBParaSite" id="PEQ_0001283501-mRNA-1"/>
    </source>
</evidence>
<evidence type="ECO:0000256" key="5">
    <source>
        <dbReference type="ARBA" id="ARBA00023242"/>
    </source>
</evidence>
<keyword evidence="5" id="KW-0539">Nucleus</keyword>
<evidence type="ECO:0000256" key="4">
    <source>
        <dbReference type="ARBA" id="ARBA00023163"/>
    </source>
</evidence>
<feature type="region of interest" description="Disordered" evidence="6">
    <location>
        <begin position="53"/>
        <end position="82"/>
    </location>
</feature>
<evidence type="ECO:0000256" key="2">
    <source>
        <dbReference type="ARBA" id="ARBA00005635"/>
    </source>
</evidence>
<organism evidence="7 8">
    <name type="scientific">Parascaris equorum</name>
    <name type="common">Equine roundworm</name>
    <dbReference type="NCBI Taxonomy" id="6256"/>
    <lineage>
        <taxon>Eukaryota</taxon>
        <taxon>Metazoa</taxon>
        <taxon>Ecdysozoa</taxon>
        <taxon>Nematoda</taxon>
        <taxon>Chromadorea</taxon>
        <taxon>Rhabditida</taxon>
        <taxon>Spirurina</taxon>
        <taxon>Ascaridomorpha</taxon>
        <taxon>Ascaridoidea</taxon>
        <taxon>Ascarididae</taxon>
        <taxon>Parascaris</taxon>
    </lineage>
</organism>
<evidence type="ECO:0000256" key="3">
    <source>
        <dbReference type="ARBA" id="ARBA00023015"/>
    </source>
</evidence>
<dbReference type="PANTHER" id="PTHR13114:SF7">
    <property type="entry name" value="MEDIATOR OF RNA POLYMERASE II TRANSCRIPTION SUBUNIT 17"/>
    <property type="match status" value="1"/>
</dbReference>
<keyword evidence="4" id="KW-0804">Transcription</keyword>
<protein>
    <submittedName>
        <fullName evidence="8">Mediator of RNA polymerase II transcription subunit 17</fullName>
    </submittedName>
</protein>
<keyword evidence="3" id="KW-0805">Transcription regulation</keyword>
<dbReference type="AlphaFoldDB" id="A0A914S233"/>
<name>A0A914S233_PAREQ</name>
<sequence length="488" mass="56032">MYGVVRTAISFQPTKYWTGKRSVVTPPTYSDHVAKMAHRVDWRKLVGADASYDNPNALPREDDEESSEEVEKPKLEMEDRKVPDAGPWHTVAKNLHEALQQINVLVDTLAVLKMPYLEALTVMDSFEMHHNMQDVVQQSKQFQWVTKRKKLVYRNNDRAVISSWVLETMKHFGLGSKYNPSELFDITRRSLPTSNDGNTAPQESSALQVQVPCDLIRRSTISVSIEIVTFCFELQKAACVLSKEAVLLKEHIAMVRDGVLVVSLFDNVLLRVELSLHPFEEGELPVKGDEYLGRSLRQLFVSEQCTRWVRHQMFIAMPLTSLPESLDLRGPYAMSANEIECRNKPKRLLLERLMSIAAHYVLINKVTSSLERYLLRVSDPQVSSTIVLTDIPISRIYIVVTCNCLRYTSAISAVTWNWLRSTSAISAVIVTASNRNYDYIGKTTFYIRIENDEFYVMTKEGQRIDCRRDEDMLTYTIEYLVCFEVKYC</sequence>
<dbReference type="PANTHER" id="PTHR13114">
    <property type="entry name" value="MEDIATOR OF RNA POLYMERASE II TRANSCRIPTION SUBUNIT 17"/>
    <property type="match status" value="1"/>
</dbReference>
<dbReference type="Proteomes" id="UP000887564">
    <property type="component" value="Unplaced"/>
</dbReference>
<comment type="subcellular location">
    <subcellularLocation>
        <location evidence="1">Nucleus</location>
    </subcellularLocation>
</comment>
<dbReference type="GO" id="GO:0070847">
    <property type="term" value="C:core mediator complex"/>
    <property type="evidence" value="ECO:0007669"/>
    <property type="project" value="TreeGrafter"/>
</dbReference>
<keyword evidence="7" id="KW-1185">Reference proteome</keyword>
<dbReference type="InterPro" id="IPR019313">
    <property type="entry name" value="Mediator_Med17"/>
</dbReference>
<dbReference type="GO" id="GO:0003712">
    <property type="term" value="F:transcription coregulator activity"/>
    <property type="evidence" value="ECO:0007669"/>
    <property type="project" value="InterPro"/>
</dbReference>
<dbReference type="WBParaSite" id="PEQ_0001283501-mRNA-1">
    <property type="protein sequence ID" value="PEQ_0001283501-mRNA-1"/>
    <property type="gene ID" value="PEQ_0001283501"/>
</dbReference>